<gene>
    <name evidence="3" type="ORF">Ptr86124_012781</name>
    <name evidence="2" type="ORF">PtrM4_103520</name>
</gene>
<dbReference type="EMBL" id="NQIK02000005">
    <property type="protein sequence ID" value="KAF7570350.1"/>
    <property type="molecule type" value="Genomic_DNA"/>
</dbReference>
<dbReference type="Proteomes" id="UP000249757">
    <property type="component" value="Unassembled WGS sequence"/>
</dbReference>
<reference evidence="2 4" key="1">
    <citation type="journal article" date="2018" name="BMC Genomics">
        <title>Comparative genomics of the wheat fungal pathogen Pyrenophora tritici-repentis reveals chromosomal variations and genome plasticity.</title>
        <authorList>
            <person name="Moolhuijzen P."/>
            <person name="See P.T."/>
            <person name="Hane J.K."/>
            <person name="Shi G."/>
            <person name="Liu Z."/>
            <person name="Oliver R.P."/>
            <person name="Moffat C.S."/>
        </authorList>
    </citation>
    <scope>NUCLEOTIDE SEQUENCE [LARGE SCALE GENOMIC DNA]</scope>
    <source>
        <strain evidence="2">M4</strain>
    </source>
</reference>
<evidence type="ECO:0000313" key="5">
    <source>
        <dbReference type="Proteomes" id="UP000249757"/>
    </source>
</evidence>
<comment type="caution">
    <text evidence="2">The sequence shown here is derived from an EMBL/GenBank/DDBJ whole genome shotgun (WGS) entry which is preliminary data.</text>
</comment>
<dbReference type="InterPro" id="IPR053175">
    <property type="entry name" value="DHMBA_Reg_Transcription_Factor"/>
</dbReference>
<feature type="region of interest" description="Disordered" evidence="1">
    <location>
        <begin position="47"/>
        <end position="71"/>
    </location>
</feature>
<dbReference type="EMBL" id="NRDI02000027">
    <property type="protein sequence ID" value="KAI1508293.1"/>
    <property type="molecule type" value="Genomic_DNA"/>
</dbReference>
<dbReference type="Proteomes" id="UP000245464">
    <property type="component" value="Chromosome 5"/>
</dbReference>
<dbReference type="PANTHER" id="PTHR38791">
    <property type="entry name" value="ZN(II)2CYS6 TRANSCRIPTION FACTOR (EUROFUNG)-RELATED-RELATED"/>
    <property type="match status" value="1"/>
</dbReference>
<reference evidence="3" key="3">
    <citation type="journal article" date="2022" name="bioRxiv">
        <title>A global pangenome for the wheat fungal pathogen Pyrenophora tritici-repentis and prediction of effector protein structural homology.</title>
        <authorList>
            <person name="Moolhuijzen P."/>
            <person name="See P.T."/>
            <person name="Shi G."/>
            <person name="Powell H.R."/>
            <person name="Cockram J."/>
            <person name="Jorgensen L.N."/>
            <person name="Benslimane H."/>
            <person name="Strelkov S.E."/>
            <person name="Turner J."/>
            <person name="Liu Z."/>
            <person name="Moffat C.S."/>
        </authorList>
    </citation>
    <scope>NUCLEOTIDE SEQUENCE</scope>
    <source>
        <strain evidence="3">86-124</strain>
    </source>
</reference>
<protein>
    <submittedName>
        <fullName evidence="2">Uncharacterized protein</fullName>
    </submittedName>
</protein>
<proteinExistence type="predicted"/>
<reference evidence="5" key="4">
    <citation type="journal article" date="2022" name="Microb. Genom.">
        <title>A global pangenome for the wheat fungal pathogen Pyrenophora tritici-repentis and prediction of effector protein structural homology.</title>
        <authorList>
            <person name="Moolhuijzen P.M."/>
            <person name="See P.T."/>
            <person name="Shi G."/>
            <person name="Powell H.R."/>
            <person name="Cockram J."/>
            <person name="Jorgensen L.N."/>
            <person name="Benslimane H."/>
            <person name="Strelkov S.E."/>
            <person name="Turner J."/>
            <person name="Liu Z."/>
            <person name="Moffat C.S."/>
        </authorList>
    </citation>
    <scope>NUCLEOTIDE SEQUENCE [LARGE SCALE GENOMIC DNA]</scope>
</reference>
<accession>A0A834RUP3</accession>
<dbReference type="AlphaFoldDB" id="A0A834RUP3"/>
<keyword evidence="5" id="KW-1185">Reference proteome</keyword>
<reference evidence="3" key="2">
    <citation type="submission" date="2021-05" db="EMBL/GenBank/DDBJ databases">
        <authorList>
            <person name="Moolhuijzen P.M."/>
            <person name="Moffat C.S."/>
        </authorList>
    </citation>
    <scope>NUCLEOTIDE SEQUENCE</scope>
    <source>
        <strain evidence="3">86-124</strain>
    </source>
</reference>
<dbReference type="PANTHER" id="PTHR38791:SF1">
    <property type="entry name" value="TRANSCRIPTION FACTOR, PUTATIVE-RELATED"/>
    <property type="match status" value="1"/>
</dbReference>
<evidence type="ECO:0000313" key="4">
    <source>
        <dbReference type="Proteomes" id="UP000245464"/>
    </source>
</evidence>
<organism evidence="2 4">
    <name type="scientific">Pyrenophora tritici-repentis</name>
    <dbReference type="NCBI Taxonomy" id="45151"/>
    <lineage>
        <taxon>Eukaryota</taxon>
        <taxon>Fungi</taxon>
        <taxon>Dikarya</taxon>
        <taxon>Ascomycota</taxon>
        <taxon>Pezizomycotina</taxon>
        <taxon>Dothideomycetes</taxon>
        <taxon>Pleosporomycetidae</taxon>
        <taxon>Pleosporales</taxon>
        <taxon>Pleosporineae</taxon>
        <taxon>Pleosporaceae</taxon>
        <taxon>Pyrenophora</taxon>
    </lineage>
</organism>
<evidence type="ECO:0000313" key="3">
    <source>
        <dbReference type="EMBL" id="KAI1508293.1"/>
    </source>
</evidence>
<evidence type="ECO:0000313" key="2">
    <source>
        <dbReference type="EMBL" id="KAF7570350.1"/>
    </source>
</evidence>
<name>A0A834RUP3_9PLEO</name>
<sequence>MGLCDQKLPACGQRVKAGRNCSGYRSTADLMFLDESTRVVSQNRRRIASNPAPWDHHQRNTELTKQTRTSTANEAPLKLNGFVMYQPLEDIGVNFFMSNFTVDDPSTSLLHYLPSFYAKSGSTGLGLPQMCTAVGLVSLANRSNSKEMLSVATRKYGAAIRAINAALVCPKRAVQDSERHTEVTIEQCDALVKTVIMNSWTQEIPLPPNFIELKTLVRKEAKSASVYDTFLDLVCDMLQFKQDSLDTTKRDPMALIERASAIDTDMEDFARKLASQAPFESIQLPSIEEASWHTEVTTTYTLGTSMLCS</sequence>
<evidence type="ECO:0000256" key="1">
    <source>
        <dbReference type="SAM" id="MobiDB-lite"/>
    </source>
</evidence>